<name>A0ACB7TG29_HYAAI</name>
<gene>
    <name evidence="1" type="ORF">HPB50_009832</name>
</gene>
<proteinExistence type="predicted"/>
<reference evidence="1" key="1">
    <citation type="submission" date="2020-05" db="EMBL/GenBank/DDBJ databases">
        <title>Large-scale comparative analyses of tick genomes elucidate their genetic diversity and vector capacities.</title>
        <authorList>
            <person name="Jia N."/>
            <person name="Wang J."/>
            <person name="Shi W."/>
            <person name="Du L."/>
            <person name="Sun Y."/>
            <person name="Zhan W."/>
            <person name="Jiang J."/>
            <person name="Wang Q."/>
            <person name="Zhang B."/>
            <person name="Ji P."/>
            <person name="Sakyi L.B."/>
            <person name="Cui X."/>
            <person name="Yuan T."/>
            <person name="Jiang B."/>
            <person name="Yang W."/>
            <person name="Lam T.T.-Y."/>
            <person name="Chang Q."/>
            <person name="Ding S."/>
            <person name="Wang X."/>
            <person name="Zhu J."/>
            <person name="Ruan X."/>
            <person name="Zhao L."/>
            <person name="Wei J."/>
            <person name="Que T."/>
            <person name="Du C."/>
            <person name="Cheng J."/>
            <person name="Dai P."/>
            <person name="Han X."/>
            <person name="Huang E."/>
            <person name="Gao Y."/>
            <person name="Liu J."/>
            <person name="Shao H."/>
            <person name="Ye R."/>
            <person name="Li L."/>
            <person name="Wei W."/>
            <person name="Wang X."/>
            <person name="Wang C."/>
            <person name="Yang T."/>
            <person name="Huo Q."/>
            <person name="Li W."/>
            <person name="Guo W."/>
            <person name="Chen H."/>
            <person name="Zhou L."/>
            <person name="Ni X."/>
            <person name="Tian J."/>
            <person name="Zhou Y."/>
            <person name="Sheng Y."/>
            <person name="Liu T."/>
            <person name="Pan Y."/>
            <person name="Xia L."/>
            <person name="Li J."/>
            <person name="Zhao F."/>
            <person name="Cao W."/>
        </authorList>
    </citation>
    <scope>NUCLEOTIDE SEQUENCE</scope>
    <source>
        <strain evidence="1">Hyas-2018</strain>
    </source>
</reference>
<evidence type="ECO:0000313" key="1">
    <source>
        <dbReference type="EMBL" id="KAH6945765.1"/>
    </source>
</evidence>
<protein>
    <submittedName>
        <fullName evidence="1">Uncharacterized protein</fullName>
    </submittedName>
</protein>
<comment type="caution">
    <text evidence="1">The sequence shown here is derived from an EMBL/GenBank/DDBJ whole genome shotgun (WGS) entry which is preliminary data.</text>
</comment>
<accession>A0ACB7TG29</accession>
<keyword evidence="2" id="KW-1185">Reference proteome</keyword>
<evidence type="ECO:0000313" key="2">
    <source>
        <dbReference type="Proteomes" id="UP000821845"/>
    </source>
</evidence>
<organism evidence="1 2">
    <name type="scientific">Hyalomma asiaticum</name>
    <name type="common">Tick</name>
    <dbReference type="NCBI Taxonomy" id="266040"/>
    <lineage>
        <taxon>Eukaryota</taxon>
        <taxon>Metazoa</taxon>
        <taxon>Ecdysozoa</taxon>
        <taxon>Arthropoda</taxon>
        <taxon>Chelicerata</taxon>
        <taxon>Arachnida</taxon>
        <taxon>Acari</taxon>
        <taxon>Parasitiformes</taxon>
        <taxon>Ixodida</taxon>
        <taxon>Ixodoidea</taxon>
        <taxon>Ixodidae</taxon>
        <taxon>Hyalomminae</taxon>
        <taxon>Hyalomma</taxon>
    </lineage>
</organism>
<sequence length="91" mass="9776">MPDQVHHRLTRKGCEFAVMVDGEPALGKSGRTYSVFLATICVINYPGPSQCPTITTLYQATRVGLKEDSVDLALTVVDTPGFGDAVDNTMS</sequence>
<dbReference type="EMBL" id="CM023481">
    <property type="protein sequence ID" value="KAH6945765.1"/>
    <property type="molecule type" value="Genomic_DNA"/>
</dbReference>
<dbReference type="Proteomes" id="UP000821845">
    <property type="component" value="Chromosome 1"/>
</dbReference>